<accession>A0A699L8B5</accession>
<gene>
    <name evidence="1" type="ORF">Tci_697666</name>
</gene>
<organism evidence="1">
    <name type="scientific">Tanacetum cinerariifolium</name>
    <name type="common">Dalmatian daisy</name>
    <name type="synonym">Chrysanthemum cinerariifolium</name>
    <dbReference type="NCBI Taxonomy" id="118510"/>
    <lineage>
        <taxon>Eukaryota</taxon>
        <taxon>Viridiplantae</taxon>
        <taxon>Streptophyta</taxon>
        <taxon>Embryophyta</taxon>
        <taxon>Tracheophyta</taxon>
        <taxon>Spermatophyta</taxon>
        <taxon>Magnoliopsida</taxon>
        <taxon>eudicotyledons</taxon>
        <taxon>Gunneridae</taxon>
        <taxon>Pentapetalae</taxon>
        <taxon>asterids</taxon>
        <taxon>campanulids</taxon>
        <taxon>Asterales</taxon>
        <taxon>Asteraceae</taxon>
        <taxon>Asteroideae</taxon>
        <taxon>Anthemideae</taxon>
        <taxon>Anthemidinae</taxon>
        <taxon>Tanacetum</taxon>
    </lineage>
</organism>
<evidence type="ECO:0000313" key="1">
    <source>
        <dbReference type="EMBL" id="GFB25695.1"/>
    </source>
</evidence>
<reference evidence="1" key="1">
    <citation type="journal article" date="2019" name="Sci. Rep.">
        <title>Draft genome of Tanacetum cinerariifolium, the natural source of mosquito coil.</title>
        <authorList>
            <person name="Yamashiro T."/>
            <person name="Shiraishi A."/>
            <person name="Satake H."/>
            <person name="Nakayama K."/>
        </authorList>
    </citation>
    <scope>NUCLEOTIDE SEQUENCE</scope>
</reference>
<comment type="caution">
    <text evidence="1">The sequence shown here is derived from an EMBL/GenBank/DDBJ whole genome shotgun (WGS) entry which is preliminary data.</text>
</comment>
<dbReference type="EMBL" id="BKCJ010586710">
    <property type="protein sequence ID" value="GFB25695.1"/>
    <property type="molecule type" value="Genomic_DNA"/>
</dbReference>
<sequence length="49" mass="5105">MGKEGCASWDLGKGTWGGREKGFGTVPMWCRCTGSGVGDGVVLAGKWVE</sequence>
<feature type="non-terminal residue" evidence="1">
    <location>
        <position position="49"/>
    </location>
</feature>
<proteinExistence type="predicted"/>
<protein>
    <submittedName>
        <fullName evidence="1">Uncharacterized protein</fullName>
    </submittedName>
</protein>
<dbReference type="AlphaFoldDB" id="A0A699L8B5"/>
<name>A0A699L8B5_TANCI</name>